<keyword evidence="1 2" id="KW-0694">RNA-binding</keyword>
<dbReference type="EMBL" id="JAVFKD010000002">
    <property type="protein sequence ID" value="KAK5996485.1"/>
    <property type="molecule type" value="Genomic_DNA"/>
</dbReference>
<dbReference type="InterPro" id="IPR012677">
    <property type="entry name" value="Nucleotide-bd_a/b_plait_sf"/>
</dbReference>
<dbReference type="Gene3D" id="3.30.70.330">
    <property type="match status" value="2"/>
</dbReference>
<dbReference type="Pfam" id="PF00076">
    <property type="entry name" value="RRM_1"/>
    <property type="match status" value="2"/>
</dbReference>
<reference evidence="5 6" key="1">
    <citation type="submission" date="2024-01" db="EMBL/GenBank/DDBJ databases">
        <title>Complete genome of Cladobotryum mycophilum ATHUM6906.</title>
        <authorList>
            <person name="Christinaki A.C."/>
            <person name="Myridakis A.I."/>
            <person name="Kouvelis V.N."/>
        </authorList>
    </citation>
    <scope>NUCLEOTIDE SEQUENCE [LARGE SCALE GENOMIC DNA]</scope>
    <source>
        <strain evidence="5 6">ATHUM6906</strain>
    </source>
</reference>
<dbReference type="PROSITE" id="PS50102">
    <property type="entry name" value="RRM"/>
    <property type="match status" value="2"/>
</dbReference>
<evidence type="ECO:0000256" key="3">
    <source>
        <dbReference type="SAM" id="MobiDB-lite"/>
    </source>
</evidence>
<dbReference type="InterPro" id="IPR035979">
    <property type="entry name" value="RBD_domain_sf"/>
</dbReference>
<feature type="compositionally biased region" description="Basic and acidic residues" evidence="3">
    <location>
        <begin position="122"/>
        <end position="135"/>
    </location>
</feature>
<evidence type="ECO:0000313" key="5">
    <source>
        <dbReference type="EMBL" id="KAK5996485.1"/>
    </source>
</evidence>
<dbReference type="InterPro" id="IPR000504">
    <property type="entry name" value="RRM_dom"/>
</dbReference>
<accession>A0ABR0SXG6</accession>
<evidence type="ECO:0000256" key="1">
    <source>
        <dbReference type="ARBA" id="ARBA00022884"/>
    </source>
</evidence>
<organism evidence="5 6">
    <name type="scientific">Cladobotryum mycophilum</name>
    <dbReference type="NCBI Taxonomy" id="491253"/>
    <lineage>
        <taxon>Eukaryota</taxon>
        <taxon>Fungi</taxon>
        <taxon>Dikarya</taxon>
        <taxon>Ascomycota</taxon>
        <taxon>Pezizomycotina</taxon>
        <taxon>Sordariomycetes</taxon>
        <taxon>Hypocreomycetidae</taxon>
        <taxon>Hypocreales</taxon>
        <taxon>Hypocreaceae</taxon>
        <taxon>Cladobotryum</taxon>
    </lineage>
</organism>
<dbReference type="SUPFAM" id="SSF54928">
    <property type="entry name" value="RNA-binding domain, RBD"/>
    <property type="match status" value="1"/>
</dbReference>
<feature type="domain" description="RRM" evidence="4">
    <location>
        <begin position="15"/>
        <end position="94"/>
    </location>
</feature>
<evidence type="ECO:0000259" key="4">
    <source>
        <dbReference type="PROSITE" id="PS50102"/>
    </source>
</evidence>
<gene>
    <name evidence="5" type="ORF">PT974_01820</name>
</gene>
<evidence type="ECO:0000313" key="6">
    <source>
        <dbReference type="Proteomes" id="UP001338125"/>
    </source>
</evidence>
<feature type="region of interest" description="Disordered" evidence="3">
    <location>
        <begin position="109"/>
        <end position="138"/>
    </location>
</feature>
<dbReference type="SMART" id="SM00360">
    <property type="entry name" value="RRM"/>
    <property type="match status" value="2"/>
</dbReference>
<comment type="caution">
    <text evidence="5">The sequence shown here is derived from an EMBL/GenBank/DDBJ whole genome shotgun (WGS) entry which is preliminary data.</text>
</comment>
<feature type="compositionally biased region" description="Basic and acidic residues" evidence="3">
    <location>
        <begin position="283"/>
        <end position="299"/>
    </location>
</feature>
<evidence type="ECO:0000256" key="2">
    <source>
        <dbReference type="PROSITE-ProRule" id="PRU00176"/>
    </source>
</evidence>
<proteinExistence type="predicted"/>
<dbReference type="Proteomes" id="UP001338125">
    <property type="component" value="Unassembled WGS sequence"/>
</dbReference>
<dbReference type="PANTHER" id="PTHR21245">
    <property type="entry name" value="HETEROGENEOUS NUCLEAR RIBONUCLEOPROTEIN"/>
    <property type="match status" value="1"/>
</dbReference>
<feature type="region of interest" description="Disordered" evidence="3">
    <location>
        <begin position="248"/>
        <end position="320"/>
    </location>
</feature>
<dbReference type="CDD" id="cd00590">
    <property type="entry name" value="RRM_SF"/>
    <property type="match status" value="1"/>
</dbReference>
<protein>
    <recommendedName>
        <fullName evidence="4">RRM domain-containing protein</fullName>
    </recommendedName>
</protein>
<name>A0ABR0SXG6_9HYPO</name>
<sequence>MDTLADQSDALSQGRRIYLGNLHYVIKPVDIEEMLVANDFGNFENIHISVDPVSARNPGYCFVDFVDKPTAERALDTLNATIRGRQLKVGPCEPKKKRTYEDRPVFQRWGDWATKPGQEGDAPDRRPVNKRRNEQGPRGAIAHFDDMLENYQGRRLYVGGLTKMIDQEHNNQEMREIFAGFNPSAIGKRITPHEKTRALPGNHHYCFVDFETVEEAEAAMKALDGTPHEDGTLKVSLSKGIPEHLVNRRSDLKFGRNEEGEGRSWRPRSSRPENSRSGNPRSENSRAENPRSENSRPENTRSQNSEGLAKAMASNDWRRK</sequence>
<feature type="compositionally biased region" description="Basic and acidic residues" evidence="3">
    <location>
        <begin position="248"/>
        <end position="274"/>
    </location>
</feature>
<keyword evidence="6" id="KW-1185">Reference proteome</keyword>
<feature type="domain" description="RRM" evidence="4">
    <location>
        <begin position="154"/>
        <end position="240"/>
    </location>
</feature>